<dbReference type="RefSeq" id="WP_025767487.1">
    <property type="nucleotide sequence ID" value="NZ_CP017893.1"/>
</dbReference>
<accession>A0A1W6U1J8</accession>
<evidence type="ECO:0000313" key="1">
    <source>
        <dbReference type="EMBL" id="ARP21829.1"/>
    </source>
</evidence>
<organism evidence="1">
    <name type="scientific">Vibrio alginolyticus</name>
    <dbReference type="NCBI Taxonomy" id="663"/>
    <lineage>
        <taxon>Bacteria</taxon>
        <taxon>Pseudomonadati</taxon>
        <taxon>Pseudomonadota</taxon>
        <taxon>Gammaproteobacteria</taxon>
        <taxon>Vibrionales</taxon>
        <taxon>Vibrionaceae</taxon>
        <taxon>Vibrio</taxon>
    </lineage>
</organism>
<gene>
    <name evidence="1" type="ORF">K05K4_51270</name>
</gene>
<reference evidence="1" key="1">
    <citation type="submission" date="2016-10" db="EMBL/GenBank/DDBJ databases">
        <title>The High Quality Genome of Vibrio alginolyticus K01M1.</title>
        <authorList>
            <person name="Wendling C."/>
            <person name="Chibani C.M."/>
            <person name="Hertel R."/>
            <person name="Sproer C."/>
            <person name="Bunk B."/>
            <person name="Overmann J."/>
            <person name="Roth O."/>
            <person name="Liesegang H."/>
        </authorList>
    </citation>
    <scope>NUCLEOTIDE SEQUENCE</scope>
    <source>
        <strain evidence="1">K05K4</strain>
        <plasmid evidence="1">pL289</plasmid>
    </source>
</reference>
<dbReference type="EMBL" id="CP017904">
    <property type="protein sequence ID" value="ARP21829.1"/>
    <property type="molecule type" value="Genomic_DNA"/>
</dbReference>
<proteinExistence type="predicted"/>
<protein>
    <submittedName>
        <fullName evidence="1">Uncharacterized protein</fullName>
    </submittedName>
</protein>
<dbReference type="AlphaFoldDB" id="A0A1W6U1J8"/>
<sequence>MRKLADYKDTIADLIANLDETENDYVVRQDRYSVCCNVQLALRNNGYDISLQQAEQLWSDYSHNNYAGWMAGGENQETAEGAIADLCHDINFGENHIGL</sequence>
<geneLocation type="plasmid" evidence="1">
    <name>pL289</name>
</geneLocation>
<keyword evidence="1" id="KW-0614">Plasmid</keyword>
<name>A0A1W6U1J8_VIBAL</name>